<evidence type="ECO:0000256" key="3">
    <source>
        <dbReference type="ARBA" id="ARBA00012579"/>
    </source>
</evidence>
<feature type="binding site" evidence="7">
    <location>
        <position position="12"/>
    </location>
    <ligand>
        <name>a divalent metal cation</name>
        <dbReference type="ChEBI" id="CHEBI:60240"/>
    </ligand>
</feature>
<dbReference type="AlphaFoldDB" id="A0A2H5XFK8"/>
<feature type="binding site" evidence="7">
    <location>
        <begin position="10"/>
        <end position="12"/>
    </location>
    <ligand>
        <name>4-CDP-2-C-methyl-D-erythritol 2-phosphate</name>
        <dbReference type="ChEBI" id="CHEBI:57919"/>
    </ligand>
</feature>
<dbReference type="GO" id="GO:0019288">
    <property type="term" value="P:isopentenyl diphosphate biosynthetic process, methylerythritol 4-phosphate pathway"/>
    <property type="evidence" value="ECO:0007669"/>
    <property type="project" value="UniProtKB-UniRule"/>
</dbReference>
<accession>A0A2H5XFK8</accession>
<dbReference type="GO" id="GO:0008685">
    <property type="term" value="F:2-C-methyl-D-erythritol 2,4-cyclodiphosphate synthase activity"/>
    <property type="evidence" value="ECO:0007669"/>
    <property type="project" value="UniProtKB-UniRule"/>
</dbReference>
<dbReference type="GO" id="GO:0016114">
    <property type="term" value="P:terpenoid biosynthetic process"/>
    <property type="evidence" value="ECO:0007669"/>
    <property type="project" value="InterPro"/>
</dbReference>
<proteinExistence type="inferred from homology"/>
<feature type="domain" description="2-C-methyl-D-erythritol 2,4-cyclodiphosphate synthase" evidence="9">
    <location>
        <begin position="4"/>
        <end position="156"/>
    </location>
</feature>
<evidence type="ECO:0000256" key="7">
    <source>
        <dbReference type="HAMAP-Rule" id="MF_00107"/>
    </source>
</evidence>
<comment type="caution">
    <text evidence="10">The sequence shown here is derived from an EMBL/GenBank/DDBJ whole genome shotgun (WGS) entry which is preliminary data.</text>
</comment>
<dbReference type="PANTHER" id="PTHR43181">
    <property type="entry name" value="2-C-METHYL-D-ERYTHRITOL 2,4-CYCLODIPHOSPHATE SYNTHASE, CHLOROPLASTIC"/>
    <property type="match status" value="1"/>
</dbReference>
<feature type="binding site" evidence="7">
    <location>
        <position position="10"/>
    </location>
    <ligand>
        <name>a divalent metal cation</name>
        <dbReference type="ChEBI" id="CHEBI:60240"/>
    </ligand>
</feature>
<feature type="binding site" evidence="7">
    <location>
        <position position="141"/>
    </location>
    <ligand>
        <name>4-CDP-2-C-methyl-D-erythritol 2-phosphate</name>
        <dbReference type="ChEBI" id="CHEBI:57919"/>
    </ligand>
</feature>
<evidence type="ECO:0000256" key="4">
    <source>
        <dbReference type="ARBA" id="ARBA00022723"/>
    </source>
</evidence>
<evidence type="ECO:0000256" key="2">
    <source>
        <dbReference type="ARBA" id="ARBA00004709"/>
    </source>
</evidence>
<dbReference type="EC" id="4.6.1.12" evidence="3 7"/>
<evidence type="ECO:0000256" key="5">
    <source>
        <dbReference type="ARBA" id="ARBA00023229"/>
    </source>
</evidence>
<dbReference type="CDD" id="cd00554">
    <property type="entry name" value="MECDP_synthase"/>
    <property type="match status" value="1"/>
</dbReference>
<comment type="catalytic activity">
    <reaction evidence="1 7 8">
        <text>4-CDP-2-C-methyl-D-erythritol 2-phosphate = 2-C-methyl-D-erythritol 2,4-cyclic diphosphate + CMP</text>
        <dbReference type="Rhea" id="RHEA:23864"/>
        <dbReference type="ChEBI" id="CHEBI:57919"/>
        <dbReference type="ChEBI" id="CHEBI:58483"/>
        <dbReference type="ChEBI" id="CHEBI:60377"/>
        <dbReference type="EC" id="4.6.1.12"/>
    </reaction>
</comment>
<dbReference type="Pfam" id="PF02542">
    <property type="entry name" value="YgbB"/>
    <property type="match status" value="1"/>
</dbReference>
<protein>
    <recommendedName>
        <fullName evidence="3 7">2-C-methyl-D-erythritol 2,4-cyclodiphosphate synthase</fullName>
        <shortName evidence="7">MECDP-synthase</shortName>
        <shortName evidence="7">MECPP-synthase</shortName>
        <shortName evidence="7">MECPS</shortName>
        <ecNumber evidence="3 7">4.6.1.12</ecNumber>
    </recommendedName>
</protein>
<dbReference type="SUPFAM" id="SSF69765">
    <property type="entry name" value="IpsF-like"/>
    <property type="match status" value="1"/>
</dbReference>
<dbReference type="Gene3D" id="3.30.1330.50">
    <property type="entry name" value="2-C-methyl-D-erythritol 2,4-cyclodiphosphate synthase"/>
    <property type="match status" value="1"/>
</dbReference>
<dbReference type="GO" id="GO:0046872">
    <property type="term" value="F:metal ion binding"/>
    <property type="evidence" value="ECO:0007669"/>
    <property type="project" value="UniProtKB-KW"/>
</dbReference>
<dbReference type="EMBL" id="BEHT01000044">
    <property type="protein sequence ID" value="GBC99951.1"/>
    <property type="molecule type" value="Genomic_DNA"/>
</dbReference>
<gene>
    <name evidence="7 10" type="primary">ispF</name>
    <name evidence="10" type="ORF">HRbin17_02484</name>
</gene>
<comment type="cofactor">
    <cofactor evidence="7">
        <name>a divalent metal cation</name>
        <dbReference type="ChEBI" id="CHEBI:60240"/>
    </cofactor>
    <text evidence="7">Binds 1 divalent metal cation per subunit.</text>
</comment>
<evidence type="ECO:0000256" key="1">
    <source>
        <dbReference type="ARBA" id="ARBA00000200"/>
    </source>
</evidence>
<dbReference type="InterPro" id="IPR036571">
    <property type="entry name" value="MECDP_synthase_sf"/>
</dbReference>
<comment type="caution">
    <text evidence="7">Lacks conserved residue(s) required for the propagation of feature annotation.</text>
</comment>
<comment type="subunit">
    <text evidence="7">Homotrimer.</text>
</comment>
<reference evidence="11" key="1">
    <citation type="submission" date="2017-09" db="EMBL/GenBank/DDBJ databases">
        <title>Metaegenomics of thermophilic ammonia-oxidizing enrichment culture.</title>
        <authorList>
            <person name="Kato S."/>
            <person name="Suzuki K."/>
        </authorList>
    </citation>
    <scope>NUCLEOTIDE SEQUENCE [LARGE SCALE GENOMIC DNA]</scope>
</reference>
<comment type="similarity">
    <text evidence="7 8">Belongs to the IspF family.</text>
</comment>
<comment type="function">
    <text evidence="7">Involved in the biosynthesis of isopentenyl diphosphate (IPP) and dimethylallyl diphosphate (DMAPP), two major building blocks of isoprenoid compounds. Catalyzes the conversion of 4-diphosphocytidyl-2-C-methyl-D-erythritol 2-phosphate (CDP-ME2P) to 2-C-methyl-D-erythritol 2,4-cyclodiphosphate (ME-CPP) with a corresponding release of cytidine 5-monophosphate (CMP).</text>
</comment>
<evidence type="ECO:0000256" key="6">
    <source>
        <dbReference type="ARBA" id="ARBA00023239"/>
    </source>
</evidence>
<sequence length="159" mass="16917">MQWRVGMGVDAHRFADGCPLKLCGVTIPHPRGLIGHSDADVALHALCDALLGALALGDIGQHFPDTDPRYKGADSASFVRTVLGMVRERGWQVAHVDITLVAQTPRLAPYRDAMRAQVAQLLEVPLDAVSIKATTTDGMGFVGRAEGIAAFVVATLVHP</sequence>
<evidence type="ECO:0000313" key="11">
    <source>
        <dbReference type="Proteomes" id="UP000236173"/>
    </source>
</evidence>
<evidence type="ECO:0000259" key="9">
    <source>
        <dbReference type="Pfam" id="PF02542"/>
    </source>
</evidence>
<feature type="binding site" evidence="7">
    <location>
        <begin position="134"/>
        <end position="137"/>
    </location>
    <ligand>
        <name>4-CDP-2-C-methyl-D-erythritol 2-phosphate</name>
        <dbReference type="ChEBI" id="CHEBI:57919"/>
    </ligand>
</feature>
<feature type="binding site" evidence="7">
    <location>
        <position position="144"/>
    </location>
    <ligand>
        <name>4-CDP-2-C-methyl-D-erythritol 2-phosphate</name>
        <dbReference type="ChEBI" id="CHEBI:57919"/>
    </ligand>
</feature>
<dbReference type="InterPro" id="IPR003526">
    <property type="entry name" value="MECDP_synthase"/>
</dbReference>
<keyword evidence="6 7" id="KW-0456">Lyase</keyword>
<dbReference type="InterPro" id="IPR020555">
    <property type="entry name" value="MECDP_synthase_CS"/>
</dbReference>
<dbReference type="FunFam" id="3.30.1330.50:FF:000003">
    <property type="entry name" value="2-C-methyl-D-erythritol 2,4-cyclodiphosphate synthase"/>
    <property type="match status" value="1"/>
</dbReference>
<feature type="binding site" evidence="7">
    <location>
        <begin position="58"/>
        <end position="60"/>
    </location>
    <ligand>
        <name>4-CDP-2-C-methyl-D-erythritol 2-phosphate</name>
        <dbReference type="ChEBI" id="CHEBI:57919"/>
    </ligand>
</feature>
<comment type="pathway">
    <text evidence="2 7">Isoprenoid biosynthesis; isopentenyl diphosphate biosynthesis via DXP pathway; isopentenyl diphosphate from 1-deoxy-D-xylulose 5-phosphate: step 4/6.</text>
</comment>
<dbReference type="Proteomes" id="UP000236173">
    <property type="component" value="Unassembled WGS sequence"/>
</dbReference>
<dbReference type="NCBIfam" id="TIGR00151">
    <property type="entry name" value="ispF"/>
    <property type="match status" value="1"/>
</dbReference>
<feature type="binding site" evidence="7">
    <location>
        <begin position="63"/>
        <end position="67"/>
    </location>
    <ligand>
        <name>4-CDP-2-C-methyl-D-erythritol 2-phosphate</name>
        <dbReference type="ChEBI" id="CHEBI:57919"/>
    </ligand>
</feature>
<feature type="binding site" evidence="7">
    <location>
        <position position="44"/>
    </location>
    <ligand>
        <name>a divalent metal cation</name>
        <dbReference type="ChEBI" id="CHEBI:60240"/>
    </ligand>
</feature>
<feature type="site" description="Transition state stabilizer" evidence="7">
    <location>
        <position position="135"/>
    </location>
</feature>
<dbReference type="UniPathway" id="UPA00056">
    <property type="reaction ID" value="UER00095"/>
</dbReference>
<evidence type="ECO:0000256" key="8">
    <source>
        <dbReference type="RuleBase" id="RU004395"/>
    </source>
</evidence>
<evidence type="ECO:0000313" key="10">
    <source>
        <dbReference type="EMBL" id="GBC99951.1"/>
    </source>
</evidence>
<dbReference type="HAMAP" id="MF_00107">
    <property type="entry name" value="IspF"/>
    <property type="match status" value="1"/>
</dbReference>
<keyword evidence="4 7" id="KW-0479">Metal-binding</keyword>
<name>A0A2H5XFK8_9BACT</name>
<dbReference type="PANTHER" id="PTHR43181:SF1">
    <property type="entry name" value="2-C-METHYL-D-ERYTHRITOL 2,4-CYCLODIPHOSPHATE SYNTHASE, CHLOROPLASTIC"/>
    <property type="match status" value="1"/>
</dbReference>
<dbReference type="PROSITE" id="PS01350">
    <property type="entry name" value="ISPF"/>
    <property type="match status" value="1"/>
</dbReference>
<organism evidence="10 11">
    <name type="scientific">Candidatus Fervidibacter japonicus</name>
    <dbReference type="NCBI Taxonomy" id="2035412"/>
    <lineage>
        <taxon>Bacteria</taxon>
        <taxon>Candidatus Fervidibacterota</taxon>
        <taxon>Candidatus Fervidibacter</taxon>
    </lineage>
</organism>
<feature type="binding site" evidence="7">
    <location>
        <begin position="36"/>
        <end position="37"/>
    </location>
    <ligand>
        <name>4-CDP-2-C-methyl-D-erythritol 2-phosphate</name>
        <dbReference type="ChEBI" id="CHEBI:57919"/>
    </ligand>
</feature>
<keyword evidence="5 7" id="KW-0414">Isoprene biosynthesis</keyword>
<feature type="site" description="Transition state stabilizer" evidence="7">
    <location>
        <position position="36"/>
    </location>
</feature>